<dbReference type="InterPro" id="IPR007325">
    <property type="entry name" value="KFase/CYL"/>
</dbReference>
<feature type="compositionally biased region" description="Basic residues" evidence="1">
    <location>
        <begin position="22"/>
        <end position="36"/>
    </location>
</feature>
<dbReference type="Proteomes" id="UP000697995">
    <property type="component" value="Unassembled WGS sequence"/>
</dbReference>
<feature type="compositionally biased region" description="Low complexity" evidence="1">
    <location>
        <begin position="86"/>
        <end position="104"/>
    </location>
</feature>
<organism evidence="2 3">
    <name type="scientific">Paracraurococcus ruber</name>
    <dbReference type="NCBI Taxonomy" id="77675"/>
    <lineage>
        <taxon>Bacteria</taxon>
        <taxon>Pseudomonadati</taxon>
        <taxon>Pseudomonadota</taxon>
        <taxon>Alphaproteobacteria</taxon>
        <taxon>Acetobacterales</taxon>
        <taxon>Roseomonadaceae</taxon>
        <taxon>Paracraurococcus</taxon>
    </lineage>
</organism>
<feature type="region of interest" description="Disordered" evidence="1">
    <location>
        <begin position="86"/>
        <end position="137"/>
    </location>
</feature>
<sequence>MPLAAPVTRIRRAAMPSSARHPSSRTGRHPCQHGGRRCPGPAPRRPQRPRVRQGNPRTEDHRRNAMTILSRRAALAAAAGLAAALPTQGSGQGSAQGTPQAPQAWSPPDPAQRCPGPWGAADRRGAMNRQTPETVKRAAGLIRTGEIVELGRVLEQGMPLQATRQFHIHTKPLFMNPQPNRRGSNEEMVIGEMGQVGTQFDMFPHQTIGNHTYNCVEIDRIATRNGFAEMGVETVGNIFTRGVLLDIAALKGVPMLEAGYEITPDDVDQALRRQSVQLAEADAVLFHTGWGTLWGRDNARYMASNPGIGVAAAEQVIRRGPILMGADVGTVEVSPSRTLPSASLPIHQIALVVNGVHLLENLKLDELAGKGRAEFVLNLQPLKLKGGTGSTVAPTAIL</sequence>
<dbReference type="SUPFAM" id="SSF102198">
    <property type="entry name" value="Putative cyclase"/>
    <property type="match status" value="1"/>
</dbReference>
<dbReference type="EMBL" id="NRSG01000011">
    <property type="protein sequence ID" value="MBK1657154.1"/>
    <property type="molecule type" value="Genomic_DNA"/>
</dbReference>
<feature type="region of interest" description="Disordered" evidence="1">
    <location>
        <begin position="1"/>
        <end position="63"/>
    </location>
</feature>
<name>A0ABS1CTJ2_9PROT</name>
<evidence type="ECO:0000313" key="2">
    <source>
        <dbReference type="EMBL" id="MBK1657154.1"/>
    </source>
</evidence>
<dbReference type="Gene3D" id="3.50.30.50">
    <property type="entry name" value="Putative cyclase"/>
    <property type="match status" value="1"/>
</dbReference>
<dbReference type="PANTHER" id="PTHR34861:SF10">
    <property type="entry name" value="CYCLASE"/>
    <property type="match status" value="1"/>
</dbReference>
<evidence type="ECO:0000313" key="3">
    <source>
        <dbReference type="Proteomes" id="UP000697995"/>
    </source>
</evidence>
<dbReference type="Pfam" id="PF04199">
    <property type="entry name" value="Cyclase"/>
    <property type="match status" value="1"/>
</dbReference>
<reference evidence="2 3" key="1">
    <citation type="journal article" date="2020" name="Microorganisms">
        <title>Osmotic Adaptation and Compatible Solute Biosynthesis of Phototrophic Bacteria as Revealed from Genome Analyses.</title>
        <authorList>
            <person name="Imhoff J.F."/>
            <person name="Rahn T."/>
            <person name="Kunzel S."/>
            <person name="Keller A."/>
            <person name="Neulinger S.C."/>
        </authorList>
    </citation>
    <scope>NUCLEOTIDE SEQUENCE [LARGE SCALE GENOMIC DNA]</scope>
    <source>
        <strain evidence="2 3">DSM 15382</strain>
    </source>
</reference>
<protein>
    <recommendedName>
        <fullName evidence="4">Cyclase family protein</fullName>
    </recommendedName>
</protein>
<comment type="caution">
    <text evidence="2">The sequence shown here is derived from an EMBL/GenBank/DDBJ whole genome shotgun (WGS) entry which is preliminary data.</text>
</comment>
<proteinExistence type="predicted"/>
<gene>
    <name evidence="2" type="ORF">CKO45_02785</name>
</gene>
<dbReference type="InterPro" id="IPR037175">
    <property type="entry name" value="KFase_sf"/>
</dbReference>
<evidence type="ECO:0000256" key="1">
    <source>
        <dbReference type="SAM" id="MobiDB-lite"/>
    </source>
</evidence>
<keyword evidence="3" id="KW-1185">Reference proteome</keyword>
<accession>A0ABS1CTJ2</accession>
<dbReference type="PANTHER" id="PTHR34861">
    <property type="match status" value="1"/>
</dbReference>
<evidence type="ECO:0008006" key="4">
    <source>
        <dbReference type="Google" id="ProtNLM"/>
    </source>
</evidence>